<feature type="domain" description="RsdA/BaiN/AoA(So)-like insert" evidence="5">
    <location>
        <begin position="193"/>
        <end position="360"/>
    </location>
</feature>
<dbReference type="Gene3D" id="2.40.30.10">
    <property type="entry name" value="Translation factors"/>
    <property type="match status" value="1"/>
</dbReference>
<keyword evidence="7" id="KW-1185">Reference proteome</keyword>
<evidence type="ECO:0000313" key="6">
    <source>
        <dbReference type="EMBL" id="QQS99475.1"/>
    </source>
</evidence>
<keyword evidence="3" id="KW-0274">FAD</keyword>
<dbReference type="Pfam" id="PF03486">
    <property type="entry name" value="HI0933_like"/>
    <property type="match status" value="1"/>
</dbReference>
<accession>A0A974NKM4</accession>
<proteinExistence type="predicted"/>
<dbReference type="SUPFAM" id="SSF160996">
    <property type="entry name" value="HI0933 insert domain-like"/>
    <property type="match status" value="1"/>
</dbReference>
<dbReference type="InterPro" id="IPR004792">
    <property type="entry name" value="BaiN-like"/>
</dbReference>
<dbReference type="SUPFAM" id="SSF51905">
    <property type="entry name" value="FAD/NAD(P)-binding domain"/>
    <property type="match status" value="1"/>
</dbReference>
<keyword evidence="2" id="KW-0285">Flavoprotein</keyword>
<sequence length="422" mass="46155">MNENVIIIGGGPSGLMAAIAAGEQGAKVLLIDKGEKLGRKLAISGGGRCNVTNRLTIDEIIKHIPGNGRFLYSAFSEFNNEDIIAFFENLGVELKEEDHGRMFPVNNKAQSVVDALLDRLKELNVTIYKNSPVQDVLYENGRTSGVILKNGQTFTADAVVIAVGGKSVPQTGSTGDGYAWAEKAGHTITELFPTEVPLLSHEHFIKSKELQGLSLRDVSLSVLNPKGKALITHKMDMIFTHFGVSGPAVLRCSQFVVKALKKFKTPTITMKLDVLPERNQEDIFQEVMKCIKTDPKKAIKNTLKGLLPERYLHFLLEKSGIDLQEQGTVIAHDKIRRFAELCKDFQFTVYGTQPLEKAFVTGGGVSIKEIHPKEMASKVMDGLYFCGEILDIHGYTGGYNITSALVTGKLAGQNAAIYSKSL</sequence>
<dbReference type="Gene3D" id="3.50.50.60">
    <property type="entry name" value="FAD/NAD(P)-binding domain"/>
    <property type="match status" value="1"/>
</dbReference>
<protein>
    <submittedName>
        <fullName evidence="6">NAD(P)/FAD-dependent oxidoreductase</fullName>
    </submittedName>
</protein>
<dbReference type="Gene3D" id="1.10.8.260">
    <property type="entry name" value="HI0933 insert domain-like"/>
    <property type="match status" value="1"/>
</dbReference>
<evidence type="ECO:0000256" key="2">
    <source>
        <dbReference type="ARBA" id="ARBA00022630"/>
    </source>
</evidence>
<dbReference type="PRINTS" id="PR00411">
    <property type="entry name" value="PNDRDTASEI"/>
</dbReference>
<dbReference type="NCBIfam" id="TIGR00275">
    <property type="entry name" value="aminoacetone oxidase family FAD-binding enzyme"/>
    <property type="match status" value="1"/>
</dbReference>
<reference evidence="6 7" key="1">
    <citation type="submission" date="2021-01" db="EMBL/GenBank/DDBJ databases">
        <title>FDA dAtabase for Regulatory Grade micrObial Sequences (FDA-ARGOS): Supporting development and validation of Infectious Disease Dx tests.</title>
        <authorList>
            <person name="Nelson B."/>
            <person name="Plummer A."/>
            <person name="Tallon L."/>
            <person name="Sadzewicz L."/>
            <person name="Zhao X."/>
            <person name="Boylan J."/>
            <person name="Ott S."/>
            <person name="Bowen H."/>
            <person name="Vavikolanu K."/>
            <person name="Mehta A."/>
            <person name="Aluvathingal J."/>
            <person name="Nadendla S."/>
            <person name="Myers T."/>
            <person name="Yan Y."/>
            <person name="Sichtig H."/>
        </authorList>
    </citation>
    <scope>NUCLEOTIDE SEQUENCE [LARGE SCALE GENOMIC DNA]</scope>
    <source>
        <strain evidence="6 7">FDAARGOS_1161</strain>
    </source>
</reference>
<dbReference type="Proteomes" id="UP000595254">
    <property type="component" value="Chromosome"/>
</dbReference>
<name>A0A974NKM4_PERPY</name>
<dbReference type="PRINTS" id="PR00368">
    <property type="entry name" value="FADPNR"/>
</dbReference>
<dbReference type="PANTHER" id="PTHR42887:SF2">
    <property type="entry name" value="OS12G0638800 PROTEIN"/>
    <property type="match status" value="1"/>
</dbReference>
<dbReference type="InterPro" id="IPR055178">
    <property type="entry name" value="RsdA/BaiN/AoA(So)-like_dom"/>
</dbReference>
<evidence type="ECO:0000259" key="4">
    <source>
        <dbReference type="Pfam" id="PF03486"/>
    </source>
</evidence>
<dbReference type="PANTHER" id="PTHR42887">
    <property type="entry name" value="OS12G0638800 PROTEIN"/>
    <property type="match status" value="1"/>
</dbReference>
<dbReference type="InterPro" id="IPR036188">
    <property type="entry name" value="FAD/NAD-bd_sf"/>
</dbReference>
<evidence type="ECO:0000256" key="3">
    <source>
        <dbReference type="ARBA" id="ARBA00022827"/>
    </source>
</evidence>
<evidence type="ECO:0000256" key="1">
    <source>
        <dbReference type="ARBA" id="ARBA00001974"/>
    </source>
</evidence>
<gene>
    <name evidence="6" type="ORF">I6J18_17995</name>
</gene>
<dbReference type="RefSeq" id="WP_040372410.1">
    <property type="nucleotide sequence ID" value="NZ_CP068053.1"/>
</dbReference>
<dbReference type="AlphaFoldDB" id="A0A974NKM4"/>
<evidence type="ECO:0000259" key="5">
    <source>
        <dbReference type="Pfam" id="PF22780"/>
    </source>
</evidence>
<dbReference type="EMBL" id="CP068053">
    <property type="protein sequence ID" value="QQS99475.1"/>
    <property type="molecule type" value="Genomic_DNA"/>
</dbReference>
<dbReference type="KEGG" id="ppsr:I6J18_17995"/>
<dbReference type="Pfam" id="PF22780">
    <property type="entry name" value="HI0933_like_1st"/>
    <property type="match status" value="1"/>
</dbReference>
<organism evidence="6 7">
    <name type="scientific">Peribacillus psychrosaccharolyticus</name>
    <name type="common">Bacillus psychrosaccharolyticus</name>
    <dbReference type="NCBI Taxonomy" id="1407"/>
    <lineage>
        <taxon>Bacteria</taxon>
        <taxon>Bacillati</taxon>
        <taxon>Bacillota</taxon>
        <taxon>Bacilli</taxon>
        <taxon>Bacillales</taxon>
        <taxon>Bacillaceae</taxon>
        <taxon>Peribacillus</taxon>
    </lineage>
</organism>
<feature type="domain" description="RsdA/BaiN/AoA(So)-like Rossmann fold-like" evidence="4">
    <location>
        <begin position="4"/>
        <end position="414"/>
    </location>
</feature>
<comment type="cofactor">
    <cofactor evidence="1">
        <name>FAD</name>
        <dbReference type="ChEBI" id="CHEBI:57692"/>
    </cofactor>
</comment>
<evidence type="ECO:0000313" key="7">
    <source>
        <dbReference type="Proteomes" id="UP000595254"/>
    </source>
</evidence>
<dbReference type="InterPro" id="IPR057661">
    <property type="entry name" value="RsdA/BaiN/AoA(So)_Rossmann"/>
</dbReference>
<dbReference type="InterPro" id="IPR023166">
    <property type="entry name" value="BaiN-like_dom_sf"/>
</dbReference>